<dbReference type="InterPro" id="IPR012296">
    <property type="entry name" value="Nuclease_put_TT1808"/>
</dbReference>
<dbReference type="PANTHER" id="PTHR35400:SF3">
    <property type="entry name" value="SLL1072 PROTEIN"/>
    <property type="match status" value="1"/>
</dbReference>
<proteinExistence type="predicted"/>
<keyword evidence="3" id="KW-1185">Reference proteome</keyword>
<dbReference type="Gene3D" id="3.90.1570.10">
    <property type="entry name" value="tt1808, chain A"/>
    <property type="match status" value="1"/>
</dbReference>
<sequence length="189" mass="20268">MTVVGYPGGSGPLTVEDLEWIPDDGRRHELLDGMLLVSPVPGFRHQKVVCGLASVLARACPADMHVLLGPFAVRPTGDTELRPDLLVARDADLTEELLPAAPVLAVEVLSPNTVLIDQHTKKAAYQRMGTRSYWTVDPEAVRLTVFELGDDGTYAEVAAVEGEGAFGAELPFSVRVVPAELLGTLWGRG</sequence>
<dbReference type="Pfam" id="PF05685">
    <property type="entry name" value="Uma2"/>
    <property type="match status" value="1"/>
</dbReference>
<gene>
    <name evidence="2" type="ORF">ACFQ1S_05835</name>
</gene>
<dbReference type="InterPro" id="IPR008538">
    <property type="entry name" value="Uma2"/>
</dbReference>
<evidence type="ECO:0000313" key="2">
    <source>
        <dbReference type="EMBL" id="MFD1045144.1"/>
    </source>
</evidence>
<dbReference type="InterPro" id="IPR011335">
    <property type="entry name" value="Restrct_endonuc-II-like"/>
</dbReference>
<dbReference type="CDD" id="cd06260">
    <property type="entry name" value="DUF820-like"/>
    <property type="match status" value="1"/>
</dbReference>
<dbReference type="Proteomes" id="UP001597045">
    <property type="component" value="Unassembled WGS sequence"/>
</dbReference>
<feature type="domain" description="Putative restriction endonuclease" evidence="1">
    <location>
        <begin position="16"/>
        <end position="163"/>
    </location>
</feature>
<evidence type="ECO:0000259" key="1">
    <source>
        <dbReference type="Pfam" id="PF05685"/>
    </source>
</evidence>
<protein>
    <submittedName>
        <fullName evidence="2">Uma2 family endonuclease</fullName>
    </submittedName>
</protein>
<keyword evidence="2" id="KW-0540">Nuclease</keyword>
<comment type="caution">
    <text evidence="2">The sequence shown here is derived from an EMBL/GenBank/DDBJ whole genome shotgun (WGS) entry which is preliminary data.</text>
</comment>
<dbReference type="GO" id="GO:0004519">
    <property type="term" value="F:endonuclease activity"/>
    <property type="evidence" value="ECO:0007669"/>
    <property type="project" value="UniProtKB-KW"/>
</dbReference>
<keyword evidence="2" id="KW-0255">Endonuclease</keyword>
<dbReference type="SUPFAM" id="SSF52980">
    <property type="entry name" value="Restriction endonuclease-like"/>
    <property type="match status" value="1"/>
</dbReference>
<reference evidence="3" key="1">
    <citation type="journal article" date="2019" name="Int. J. Syst. Evol. Microbiol.">
        <title>The Global Catalogue of Microorganisms (GCM) 10K type strain sequencing project: providing services to taxonomists for standard genome sequencing and annotation.</title>
        <authorList>
            <consortium name="The Broad Institute Genomics Platform"/>
            <consortium name="The Broad Institute Genome Sequencing Center for Infectious Disease"/>
            <person name="Wu L."/>
            <person name="Ma J."/>
        </authorList>
    </citation>
    <scope>NUCLEOTIDE SEQUENCE [LARGE SCALE GENOMIC DNA]</scope>
    <source>
        <strain evidence="3">JCM 31486</strain>
    </source>
</reference>
<evidence type="ECO:0000313" key="3">
    <source>
        <dbReference type="Proteomes" id="UP001597045"/>
    </source>
</evidence>
<keyword evidence="2" id="KW-0378">Hydrolase</keyword>
<organism evidence="2 3">
    <name type="scientific">Kibdelosporangium lantanae</name>
    <dbReference type="NCBI Taxonomy" id="1497396"/>
    <lineage>
        <taxon>Bacteria</taxon>
        <taxon>Bacillati</taxon>
        <taxon>Actinomycetota</taxon>
        <taxon>Actinomycetes</taxon>
        <taxon>Pseudonocardiales</taxon>
        <taxon>Pseudonocardiaceae</taxon>
        <taxon>Kibdelosporangium</taxon>
    </lineage>
</organism>
<name>A0ABW3M739_9PSEU</name>
<dbReference type="PANTHER" id="PTHR35400">
    <property type="entry name" value="SLR1083 PROTEIN"/>
    <property type="match status" value="1"/>
</dbReference>
<accession>A0ABW3M739</accession>
<dbReference type="EMBL" id="JBHTIS010000218">
    <property type="protein sequence ID" value="MFD1045144.1"/>
    <property type="molecule type" value="Genomic_DNA"/>
</dbReference>